<dbReference type="Proteomes" id="UP000824782">
    <property type="component" value="Unassembled WGS sequence"/>
</dbReference>
<name>A0AAV6YF69_ENGPU</name>
<reference evidence="1" key="1">
    <citation type="thesis" date="2020" institute="ProQuest LLC" country="789 East Eisenhower Parkway, Ann Arbor, MI, USA">
        <title>Comparative Genomics and Chromosome Evolution.</title>
        <authorList>
            <person name="Mudd A.B."/>
        </authorList>
    </citation>
    <scope>NUCLEOTIDE SEQUENCE</scope>
    <source>
        <strain evidence="1">237g6f4</strain>
        <tissue evidence="1">Blood</tissue>
    </source>
</reference>
<comment type="caution">
    <text evidence="1">The sequence shown here is derived from an EMBL/GenBank/DDBJ whole genome shotgun (WGS) entry which is preliminary data.</text>
</comment>
<accession>A0AAV6YF69</accession>
<proteinExistence type="predicted"/>
<evidence type="ECO:0000313" key="2">
    <source>
        <dbReference type="Proteomes" id="UP000824782"/>
    </source>
</evidence>
<keyword evidence="2" id="KW-1185">Reference proteome</keyword>
<dbReference type="EMBL" id="WNYA01090302">
    <property type="protein sequence ID" value="KAG8534798.1"/>
    <property type="molecule type" value="Genomic_DNA"/>
</dbReference>
<organism evidence="1 2">
    <name type="scientific">Engystomops pustulosus</name>
    <name type="common">Tungara frog</name>
    <name type="synonym">Physalaemus pustulosus</name>
    <dbReference type="NCBI Taxonomy" id="76066"/>
    <lineage>
        <taxon>Eukaryota</taxon>
        <taxon>Metazoa</taxon>
        <taxon>Chordata</taxon>
        <taxon>Craniata</taxon>
        <taxon>Vertebrata</taxon>
        <taxon>Euteleostomi</taxon>
        <taxon>Amphibia</taxon>
        <taxon>Batrachia</taxon>
        <taxon>Anura</taxon>
        <taxon>Neobatrachia</taxon>
        <taxon>Hyloidea</taxon>
        <taxon>Leptodactylidae</taxon>
        <taxon>Leiuperinae</taxon>
        <taxon>Engystomops</taxon>
    </lineage>
</organism>
<dbReference type="AlphaFoldDB" id="A0AAV6YF69"/>
<protein>
    <submittedName>
        <fullName evidence="1">Uncharacterized protein</fullName>
    </submittedName>
</protein>
<gene>
    <name evidence="1" type="ORF">GDO81_018505</name>
</gene>
<sequence>MIDTWYGDHHHNTTGALQVLCGEPSPLVSQVAGNFCLGDHCHLVLQVNTWQGNPPPSNTPGLSWRPSDGSTCTELVTGWCYTLDWIYM</sequence>
<evidence type="ECO:0000313" key="1">
    <source>
        <dbReference type="EMBL" id="KAG8534798.1"/>
    </source>
</evidence>